<reference evidence="1" key="1">
    <citation type="submission" date="2020-11" db="EMBL/GenBank/DDBJ databases">
        <authorList>
            <consortium name="DOE Joint Genome Institute"/>
            <person name="Ahrendt S."/>
            <person name="Riley R."/>
            <person name="Andreopoulos W."/>
            <person name="Labutti K."/>
            <person name="Pangilinan J."/>
            <person name="Ruiz-Duenas F.J."/>
            <person name="Barrasa J.M."/>
            <person name="Sanchez-Garcia M."/>
            <person name="Camarero S."/>
            <person name="Miyauchi S."/>
            <person name="Serrano A."/>
            <person name="Linde D."/>
            <person name="Babiker R."/>
            <person name="Drula E."/>
            <person name="Ayuso-Fernandez I."/>
            <person name="Pacheco R."/>
            <person name="Padilla G."/>
            <person name="Ferreira P."/>
            <person name="Barriuso J."/>
            <person name="Kellner H."/>
            <person name="Castanera R."/>
            <person name="Alfaro M."/>
            <person name="Ramirez L."/>
            <person name="Pisabarro A.G."/>
            <person name="Kuo A."/>
            <person name="Tritt A."/>
            <person name="Lipzen A."/>
            <person name="He G."/>
            <person name="Yan M."/>
            <person name="Ng V."/>
            <person name="Cullen D."/>
            <person name="Martin F."/>
            <person name="Rosso M.-N."/>
            <person name="Henrissat B."/>
            <person name="Hibbett D."/>
            <person name="Martinez A.T."/>
            <person name="Grigoriev I.V."/>
        </authorList>
    </citation>
    <scope>NUCLEOTIDE SEQUENCE</scope>
    <source>
        <strain evidence="1">CBS 247.69</strain>
    </source>
</reference>
<name>A0A9P5XU80_9AGAR</name>
<comment type="caution">
    <text evidence="1">The sequence shown here is derived from an EMBL/GenBank/DDBJ whole genome shotgun (WGS) entry which is preliminary data.</text>
</comment>
<dbReference type="EMBL" id="MU150395">
    <property type="protein sequence ID" value="KAF9456930.1"/>
    <property type="molecule type" value="Genomic_DNA"/>
</dbReference>
<organism evidence="1 2">
    <name type="scientific">Collybia nuda</name>
    <dbReference type="NCBI Taxonomy" id="64659"/>
    <lineage>
        <taxon>Eukaryota</taxon>
        <taxon>Fungi</taxon>
        <taxon>Dikarya</taxon>
        <taxon>Basidiomycota</taxon>
        <taxon>Agaricomycotina</taxon>
        <taxon>Agaricomycetes</taxon>
        <taxon>Agaricomycetidae</taxon>
        <taxon>Agaricales</taxon>
        <taxon>Tricholomatineae</taxon>
        <taxon>Clitocybaceae</taxon>
        <taxon>Collybia</taxon>
    </lineage>
</organism>
<protein>
    <submittedName>
        <fullName evidence="1">Uncharacterized protein</fullName>
    </submittedName>
</protein>
<evidence type="ECO:0000313" key="2">
    <source>
        <dbReference type="Proteomes" id="UP000807353"/>
    </source>
</evidence>
<proteinExistence type="predicted"/>
<gene>
    <name evidence="1" type="ORF">BDZ94DRAFT_1314663</name>
</gene>
<keyword evidence="2" id="KW-1185">Reference proteome</keyword>
<evidence type="ECO:0000313" key="1">
    <source>
        <dbReference type="EMBL" id="KAF9456930.1"/>
    </source>
</evidence>
<dbReference type="AlphaFoldDB" id="A0A9P5XU80"/>
<accession>A0A9P5XU80</accession>
<dbReference type="Proteomes" id="UP000807353">
    <property type="component" value="Unassembled WGS sequence"/>
</dbReference>
<sequence>MAIVVATNSLHTSPIHSTPRDNVSNGIGDGMMEFEAKSDCLFGPSSPENQLGLPENRNWFGHPYKARSSSCQSSIPKDNSDIELKADIVPEKCNVNISTINPSEEKVCKATHIF</sequence>